<dbReference type="Proteomes" id="UP000824123">
    <property type="component" value="Unassembled WGS sequence"/>
</dbReference>
<comment type="caution">
    <text evidence="1">The sequence shown here is derived from an EMBL/GenBank/DDBJ whole genome shotgun (WGS) entry which is preliminary data.</text>
</comment>
<proteinExistence type="predicted"/>
<protein>
    <submittedName>
        <fullName evidence="1">Uncharacterized protein</fullName>
    </submittedName>
</protein>
<organism evidence="1 2">
    <name type="scientific">Candidatus Fimadaptatus faecigallinarum</name>
    <dbReference type="NCBI Taxonomy" id="2840814"/>
    <lineage>
        <taxon>Bacteria</taxon>
        <taxon>Bacillati</taxon>
        <taxon>Bacillota</taxon>
        <taxon>Clostridia</taxon>
        <taxon>Eubacteriales</taxon>
        <taxon>Candidatus Fimadaptatus</taxon>
    </lineage>
</organism>
<accession>A0A9D1LPT7</accession>
<dbReference type="EMBL" id="DVNK01000006">
    <property type="protein sequence ID" value="HIU45820.1"/>
    <property type="molecule type" value="Genomic_DNA"/>
</dbReference>
<sequence length="117" mass="13438">MYLKTVSEAAHEFGLPVYKLRRDIAAGKYAHIRIGDRLMVDIDDMRYKLQLKQHEAANIMSIAELSEFTGMSESMIRRAIHDGYLSSERDGRKIILRRDVALDEINRMLAGNVRDEG</sequence>
<reference evidence="1" key="1">
    <citation type="submission" date="2020-10" db="EMBL/GenBank/DDBJ databases">
        <authorList>
            <person name="Gilroy R."/>
        </authorList>
    </citation>
    <scope>NUCLEOTIDE SEQUENCE</scope>
    <source>
        <strain evidence="1">ChiSxjej2B14-8506</strain>
    </source>
</reference>
<evidence type="ECO:0000313" key="2">
    <source>
        <dbReference type="Proteomes" id="UP000824123"/>
    </source>
</evidence>
<name>A0A9D1LPT7_9FIRM</name>
<reference evidence="1" key="2">
    <citation type="journal article" date="2021" name="PeerJ">
        <title>Extensive microbial diversity within the chicken gut microbiome revealed by metagenomics and culture.</title>
        <authorList>
            <person name="Gilroy R."/>
            <person name="Ravi A."/>
            <person name="Getino M."/>
            <person name="Pursley I."/>
            <person name="Horton D.L."/>
            <person name="Alikhan N.F."/>
            <person name="Baker D."/>
            <person name="Gharbi K."/>
            <person name="Hall N."/>
            <person name="Watson M."/>
            <person name="Adriaenssens E.M."/>
            <person name="Foster-Nyarko E."/>
            <person name="Jarju S."/>
            <person name="Secka A."/>
            <person name="Antonio M."/>
            <person name="Oren A."/>
            <person name="Chaudhuri R.R."/>
            <person name="La Ragione R."/>
            <person name="Hildebrand F."/>
            <person name="Pallen M.J."/>
        </authorList>
    </citation>
    <scope>NUCLEOTIDE SEQUENCE</scope>
    <source>
        <strain evidence="1">ChiSxjej2B14-8506</strain>
    </source>
</reference>
<evidence type="ECO:0000313" key="1">
    <source>
        <dbReference type="EMBL" id="HIU45820.1"/>
    </source>
</evidence>
<dbReference type="AlphaFoldDB" id="A0A9D1LPT7"/>
<gene>
    <name evidence="1" type="ORF">IAC59_01000</name>
</gene>